<protein>
    <submittedName>
        <fullName evidence="1">Uncharacterized protein</fullName>
    </submittedName>
</protein>
<dbReference type="AlphaFoldDB" id="A0ABD2CF70"/>
<keyword evidence="2" id="KW-1185">Reference proteome</keyword>
<organism evidence="1 2">
    <name type="scientific">Vespula maculifrons</name>
    <name type="common">Eastern yellow jacket</name>
    <name type="synonym">Wasp</name>
    <dbReference type="NCBI Taxonomy" id="7453"/>
    <lineage>
        <taxon>Eukaryota</taxon>
        <taxon>Metazoa</taxon>
        <taxon>Ecdysozoa</taxon>
        <taxon>Arthropoda</taxon>
        <taxon>Hexapoda</taxon>
        <taxon>Insecta</taxon>
        <taxon>Pterygota</taxon>
        <taxon>Neoptera</taxon>
        <taxon>Endopterygota</taxon>
        <taxon>Hymenoptera</taxon>
        <taxon>Apocrita</taxon>
        <taxon>Aculeata</taxon>
        <taxon>Vespoidea</taxon>
        <taxon>Vespidae</taxon>
        <taxon>Vespinae</taxon>
        <taxon>Vespula</taxon>
    </lineage>
</organism>
<proteinExistence type="predicted"/>
<dbReference type="Proteomes" id="UP001607303">
    <property type="component" value="Unassembled WGS sequence"/>
</dbReference>
<sequence>MYAHAFFKSLNKCAHCDDDSIAYLIMYLKIYYSKSYMIIPLIIHTLLNAINNLETNRLNISVRSMCIIVLKNIALASHIYKFVFCLDIAVKTRVCVFTSSYFNTPYSVQNCNTLIITLLLSQCTNYICSKITMEWIVQSVSFLYIYPEESSRILMMLDLLRSIFFSFLKSLVVYIKINF</sequence>
<gene>
    <name evidence="1" type="ORF">V1477_008944</name>
</gene>
<accession>A0ABD2CF70</accession>
<evidence type="ECO:0000313" key="2">
    <source>
        <dbReference type="Proteomes" id="UP001607303"/>
    </source>
</evidence>
<evidence type="ECO:0000313" key="1">
    <source>
        <dbReference type="EMBL" id="KAL2743455.1"/>
    </source>
</evidence>
<comment type="caution">
    <text evidence="1">The sequence shown here is derived from an EMBL/GenBank/DDBJ whole genome shotgun (WGS) entry which is preliminary data.</text>
</comment>
<name>A0ABD2CF70_VESMC</name>
<reference evidence="1 2" key="1">
    <citation type="journal article" date="2024" name="Ann. Entomol. Soc. Am.">
        <title>Genomic analyses of the southern and eastern yellowjacket wasps (Hymenoptera: Vespidae) reveal evolutionary signatures of social life.</title>
        <authorList>
            <person name="Catto M.A."/>
            <person name="Caine P.B."/>
            <person name="Orr S.E."/>
            <person name="Hunt B.G."/>
            <person name="Goodisman M.A.D."/>
        </authorList>
    </citation>
    <scope>NUCLEOTIDE SEQUENCE [LARGE SCALE GENOMIC DNA]</scope>
    <source>
        <strain evidence="1">232</strain>
        <tissue evidence="1">Head and thorax</tissue>
    </source>
</reference>
<dbReference type="EMBL" id="JAYRBN010000056">
    <property type="protein sequence ID" value="KAL2743455.1"/>
    <property type="molecule type" value="Genomic_DNA"/>
</dbReference>